<evidence type="ECO:0000256" key="6">
    <source>
        <dbReference type="ARBA" id="ARBA00023136"/>
    </source>
</evidence>
<feature type="domain" description="POTRA" evidence="9">
    <location>
        <begin position="39"/>
        <end position="107"/>
    </location>
</feature>
<dbReference type="Proteomes" id="UP000184251">
    <property type="component" value="Unassembled WGS sequence"/>
</dbReference>
<evidence type="ECO:0000256" key="3">
    <source>
        <dbReference type="ARBA" id="ARBA00022618"/>
    </source>
</evidence>
<gene>
    <name evidence="10" type="ORF">SAMN02746064_00772</name>
</gene>
<dbReference type="OrthoDB" id="1953902at2"/>
<protein>
    <submittedName>
        <fullName evidence="10">Cell division septal protein FtsQ</fullName>
    </submittedName>
</protein>
<feature type="transmembrane region" description="Helical" evidence="8">
    <location>
        <begin position="12"/>
        <end position="34"/>
    </location>
</feature>
<keyword evidence="6 8" id="KW-0472">Membrane</keyword>
<dbReference type="RefSeq" id="WP_073269763.1">
    <property type="nucleotide sequence ID" value="NZ_FQTU01000003.1"/>
</dbReference>
<reference evidence="10 11" key="1">
    <citation type="submission" date="2016-11" db="EMBL/GenBank/DDBJ databases">
        <authorList>
            <person name="Jaros S."/>
            <person name="Januszkiewicz K."/>
            <person name="Wedrychowicz H."/>
        </authorList>
    </citation>
    <scope>NUCLEOTIDE SEQUENCE [LARGE SCALE GENOMIC DNA]</scope>
    <source>
        <strain evidence="10 11">DSM 14828</strain>
    </source>
</reference>
<dbReference type="EMBL" id="FQTU01000003">
    <property type="protein sequence ID" value="SHE56119.1"/>
    <property type="molecule type" value="Genomic_DNA"/>
</dbReference>
<name>A0A1M4UHE1_9FIRM</name>
<keyword evidence="3 10" id="KW-0132">Cell division</keyword>
<dbReference type="Pfam" id="PF08478">
    <property type="entry name" value="POTRA_1"/>
    <property type="match status" value="1"/>
</dbReference>
<dbReference type="Pfam" id="PF03799">
    <property type="entry name" value="FtsQ_DivIB_C"/>
    <property type="match status" value="1"/>
</dbReference>
<dbReference type="InterPro" id="IPR005548">
    <property type="entry name" value="Cell_div_FtsQ/DivIB_C"/>
</dbReference>
<evidence type="ECO:0000256" key="2">
    <source>
        <dbReference type="ARBA" id="ARBA00022475"/>
    </source>
</evidence>
<dbReference type="GO" id="GO:0051301">
    <property type="term" value="P:cell division"/>
    <property type="evidence" value="ECO:0007669"/>
    <property type="project" value="UniProtKB-KW"/>
</dbReference>
<dbReference type="STRING" id="1120975.SAMN02746064_00772"/>
<evidence type="ECO:0000256" key="1">
    <source>
        <dbReference type="ARBA" id="ARBA00004370"/>
    </source>
</evidence>
<keyword evidence="4 8" id="KW-0812">Transmembrane</keyword>
<evidence type="ECO:0000256" key="5">
    <source>
        <dbReference type="ARBA" id="ARBA00022989"/>
    </source>
</evidence>
<accession>A0A1M4UHE1</accession>
<dbReference type="PANTHER" id="PTHR37820">
    <property type="entry name" value="CELL DIVISION PROTEIN DIVIB"/>
    <property type="match status" value="1"/>
</dbReference>
<proteinExistence type="predicted"/>
<dbReference type="InterPro" id="IPR034746">
    <property type="entry name" value="POTRA"/>
</dbReference>
<evidence type="ECO:0000256" key="4">
    <source>
        <dbReference type="ARBA" id="ARBA00022692"/>
    </source>
</evidence>
<keyword evidence="11" id="KW-1185">Reference proteome</keyword>
<dbReference type="Gene3D" id="3.10.20.310">
    <property type="entry name" value="membrane protein fhac"/>
    <property type="match status" value="1"/>
</dbReference>
<keyword evidence="7" id="KW-0131">Cell cycle</keyword>
<evidence type="ECO:0000313" key="10">
    <source>
        <dbReference type="EMBL" id="SHE56119.1"/>
    </source>
</evidence>
<organism evidence="10 11">
    <name type="scientific">Alkalibacter saccharofermentans DSM 14828</name>
    <dbReference type="NCBI Taxonomy" id="1120975"/>
    <lineage>
        <taxon>Bacteria</taxon>
        <taxon>Bacillati</taxon>
        <taxon>Bacillota</taxon>
        <taxon>Clostridia</taxon>
        <taxon>Eubacteriales</taxon>
        <taxon>Eubacteriaceae</taxon>
        <taxon>Alkalibacter</taxon>
    </lineage>
</organism>
<dbReference type="InterPro" id="IPR050487">
    <property type="entry name" value="FtsQ_DivIB"/>
</dbReference>
<dbReference type="GO" id="GO:0005886">
    <property type="term" value="C:plasma membrane"/>
    <property type="evidence" value="ECO:0007669"/>
    <property type="project" value="TreeGrafter"/>
</dbReference>
<dbReference type="PANTHER" id="PTHR37820:SF1">
    <property type="entry name" value="CELL DIVISION PROTEIN FTSQ"/>
    <property type="match status" value="1"/>
</dbReference>
<sequence>MDKRKKDNLKLNLSKLFFVLFVSACMVLLTYIWFLTDFFNIESIEYFDYEKIEESDLREASGLVEGENIFLVKTSEAVDSMKKLGYVKEASIIRVFPDRLRVYITEREPICIVSVSGGYIYLDEQGVVAEVAEKLTKWTVPLITGLEDAATLKSEAQKLAIEPAWVGNNILGVLGLLKDFELTGRISEINVTKEKHLHIYTNGGSIIKVKDKENIQSRINFLYTFLTENDDRMIVDLTHGGNPTYTPR</sequence>
<keyword evidence="5 8" id="KW-1133">Transmembrane helix</keyword>
<evidence type="ECO:0000256" key="8">
    <source>
        <dbReference type="SAM" id="Phobius"/>
    </source>
</evidence>
<comment type="subcellular location">
    <subcellularLocation>
        <location evidence="1">Membrane</location>
    </subcellularLocation>
</comment>
<evidence type="ECO:0000256" key="7">
    <source>
        <dbReference type="ARBA" id="ARBA00023306"/>
    </source>
</evidence>
<dbReference type="InterPro" id="IPR013685">
    <property type="entry name" value="POTRA_FtsQ_type"/>
</dbReference>
<evidence type="ECO:0000313" key="11">
    <source>
        <dbReference type="Proteomes" id="UP000184251"/>
    </source>
</evidence>
<keyword evidence="2" id="KW-1003">Cell membrane</keyword>
<evidence type="ECO:0000259" key="9">
    <source>
        <dbReference type="PROSITE" id="PS51779"/>
    </source>
</evidence>
<dbReference type="PROSITE" id="PS51779">
    <property type="entry name" value="POTRA"/>
    <property type="match status" value="1"/>
</dbReference>
<dbReference type="AlphaFoldDB" id="A0A1M4UHE1"/>